<dbReference type="InterPro" id="IPR036259">
    <property type="entry name" value="MFS_trans_sf"/>
</dbReference>
<feature type="transmembrane region" description="Helical" evidence="6">
    <location>
        <begin position="526"/>
        <end position="546"/>
    </location>
</feature>
<comment type="subcellular location">
    <subcellularLocation>
        <location evidence="1">Membrane</location>
        <topology evidence="1">Multi-pass membrane protein</topology>
    </subcellularLocation>
</comment>
<dbReference type="KEGG" id="cput:CONPUDRAFT_124189"/>
<dbReference type="GO" id="GO:0022857">
    <property type="term" value="F:transmembrane transporter activity"/>
    <property type="evidence" value="ECO:0007669"/>
    <property type="project" value="InterPro"/>
</dbReference>
<evidence type="ECO:0000256" key="4">
    <source>
        <dbReference type="ARBA" id="ARBA00023136"/>
    </source>
</evidence>
<dbReference type="PROSITE" id="PS50850">
    <property type="entry name" value="MFS"/>
    <property type="match status" value="1"/>
</dbReference>
<feature type="transmembrane region" description="Helical" evidence="6">
    <location>
        <begin position="37"/>
        <end position="58"/>
    </location>
</feature>
<feature type="domain" description="Major facilitator superfamily (MFS) profile" evidence="7">
    <location>
        <begin position="40"/>
        <end position="550"/>
    </location>
</feature>
<evidence type="ECO:0000313" key="9">
    <source>
        <dbReference type="Proteomes" id="UP000053558"/>
    </source>
</evidence>
<reference evidence="9" key="1">
    <citation type="journal article" date="2012" name="Science">
        <title>The Paleozoic origin of enzymatic lignin decomposition reconstructed from 31 fungal genomes.</title>
        <authorList>
            <person name="Floudas D."/>
            <person name="Binder M."/>
            <person name="Riley R."/>
            <person name="Barry K."/>
            <person name="Blanchette R.A."/>
            <person name="Henrissat B."/>
            <person name="Martinez A.T."/>
            <person name="Otillar R."/>
            <person name="Spatafora J.W."/>
            <person name="Yadav J.S."/>
            <person name="Aerts A."/>
            <person name="Benoit I."/>
            <person name="Boyd A."/>
            <person name="Carlson A."/>
            <person name="Copeland A."/>
            <person name="Coutinho P.M."/>
            <person name="de Vries R.P."/>
            <person name="Ferreira P."/>
            <person name="Findley K."/>
            <person name="Foster B."/>
            <person name="Gaskell J."/>
            <person name="Glotzer D."/>
            <person name="Gorecki P."/>
            <person name="Heitman J."/>
            <person name="Hesse C."/>
            <person name="Hori C."/>
            <person name="Igarashi K."/>
            <person name="Jurgens J.A."/>
            <person name="Kallen N."/>
            <person name="Kersten P."/>
            <person name="Kohler A."/>
            <person name="Kuees U."/>
            <person name="Kumar T.K.A."/>
            <person name="Kuo A."/>
            <person name="LaButti K."/>
            <person name="Larrondo L.F."/>
            <person name="Lindquist E."/>
            <person name="Ling A."/>
            <person name="Lombard V."/>
            <person name="Lucas S."/>
            <person name="Lundell T."/>
            <person name="Martin R."/>
            <person name="McLaughlin D.J."/>
            <person name="Morgenstern I."/>
            <person name="Morin E."/>
            <person name="Murat C."/>
            <person name="Nagy L.G."/>
            <person name="Nolan M."/>
            <person name="Ohm R.A."/>
            <person name="Patyshakuliyeva A."/>
            <person name="Rokas A."/>
            <person name="Ruiz-Duenas F.J."/>
            <person name="Sabat G."/>
            <person name="Salamov A."/>
            <person name="Samejima M."/>
            <person name="Schmutz J."/>
            <person name="Slot J.C."/>
            <person name="St John F."/>
            <person name="Stenlid J."/>
            <person name="Sun H."/>
            <person name="Sun S."/>
            <person name="Syed K."/>
            <person name="Tsang A."/>
            <person name="Wiebenga A."/>
            <person name="Young D."/>
            <person name="Pisabarro A."/>
            <person name="Eastwood D.C."/>
            <person name="Martin F."/>
            <person name="Cullen D."/>
            <person name="Grigoriev I.V."/>
            <person name="Hibbett D.S."/>
        </authorList>
    </citation>
    <scope>NUCLEOTIDE SEQUENCE [LARGE SCALE GENOMIC DNA]</scope>
    <source>
        <strain evidence="9">RWD-64-598 SS2</strain>
    </source>
</reference>
<gene>
    <name evidence="8" type="ORF">CONPUDRAFT_124189</name>
</gene>
<name>A0A5M3MQ56_CONPW</name>
<evidence type="ECO:0000256" key="5">
    <source>
        <dbReference type="SAM" id="MobiDB-lite"/>
    </source>
</evidence>
<dbReference type="SUPFAM" id="SSF103473">
    <property type="entry name" value="MFS general substrate transporter"/>
    <property type="match status" value="1"/>
</dbReference>
<evidence type="ECO:0000256" key="3">
    <source>
        <dbReference type="ARBA" id="ARBA00022989"/>
    </source>
</evidence>
<feature type="transmembrane region" description="Helical" evidence="6">
    <location>
        <begin position="233"/>
        <end position="254"/>
    </location>
</feature>
<evidence type="ECO:0000259" key="7">
    <source>
        <dbReference type="PROSITE" id="PS50850"/>
    </source>
</evidence>
<evidence type="ECO:0000256" key="2">
    <source>
        <dbReference type="ARBA" id="ARBA00022692"/>
    </source>
</evidence>
<protein>
    <submittedName>
        <fullName evidence="8">MFS general substrate transporter</fullName>
    </submittedName>
</protein>
<feature type="compositionally biased region" description="Polar residues" evidence="5">
    <location>
        <begin position="554"/>
        <end position="588"/>
    </location>
</feature>
<dbReference type="PANTHER" id="PTHR23501">
    <property type="entry name" value="MAJOR FACILITATOR SUPERFAMILY"/>
    <property type="match status" value="1"/>
</dbReference>
<keyword evidence="3 6" id="KW-1133">Transmembrane helix</keyword>
<feature type="transmembrane region" description="Helical" evidence="6">
    <location>
        <begin position="106"/>
        <end position="125"/>
    </location>
</feature>
<dbReference type="PANTHER" id="PTHR23501:SF39">
    <property type="entry name" value="MULTIDRUG TRANSPORTER, PUTATIVE (AFU_ORTHOLOGUE AFUA_1G05010)-RELATED"/>
    <property type="match status" value="1"/>
</dbReference>
<evidence type="ECO:0000256" key="1">
    <source>
        <dbReference type="ARBA" id="ARBA00004141"/>
    </source>
</evidence>
<comment type="caution">
    <text evidence="8">The sequence shown here is derived from an EMBL/GenBank/DDBJ whole genome shotgun (WGS) entry which is preliminary data.</text>
</comment>
<feature type="transmembrane region" description="Helical" evidence="6">
    <location>
        <begin position="162"/>
        <end position="182"/>
    </location>
</feature>
<dbReference type="Proteomes" id="UP000053558">
    <property type="component" value="Unassembled WGS sequence"/>
</dbReference>
<accession>A0A5M3MQ56</accession>
<feature type="transmembrane region" description="Helical" evidence="6">
    <location>
        <begin position="322"/>
        <end position="341"/>
    </location>
</feature>
<proteinExistence type="predicted"/>
<dbReference type="InterPro" id="IPR011701">
    <property type="entry name" value="MFS"/>
</dbReference>
<feature type="transmembrane region" description="Helical" evidence="6">
    <location>
        <begin position="131"/>
        <end position="150"/>
    </location>
</feature>
<evidence type="ECO:0000256" key="6">
    <source>
        <dbReference type="SAM" id="Phobius"/>
    </source>
</evidence>
<dbReference type="OrthoDB" id="6770063at2759"/>
<keyword evidence="2 6" id="KW-0812">Transmembrane</keyword>
<evidence type="ECO:0000313" key="8">
    <source>
        <dbReference type="EMBL" id="EIW81200.1"/>
    </source>
</evidence>
<feature type="transmembrane region" description="Helical" evidence="6">
    <location>
        <begin position="188"/>
        <end position="212"/>
    </location>
</feature>
<feature type="transmembrane region" description="Helical" evidence="6">
    <location>
        <begin position="78"/>
        <end position="99"/>
    </location>
</feature>
<keyword evidence="9" id="KW-1185">Reference proteome</keyword>
<feature type="region of interest" description="Disordered" evidence="5">
    <location>
        <begin position="554"/>
        <end position="665"/>
    </location>
</feature>
<dbReference type="Pfam" id="PF07690">
    <property type="entry name" value="MFS_1"/>
    <property type="match status" value="1"/>
</dbReference>
<feature type="transmembrane region" description="Helical" evidence="6">
    <location>
        <begin position="412"/>
        <end position="430"/>
    </location>
</feature>
<dbReference type="RefSeq" id="XP_007768606.1">
    <property type="nucleotide sequence ID" value="XM_007770416.1"/>
</dbReference>
<dbReference type="AlphaFoldDB" id="A0A5M3MQ56"/>
<feature type="transmembrane region" description="Helical" evidence="6">
    <location>
        <begin position="380"/>
        <end position="400"/>
    </location>
</feature>
<feature type="transmembrane region" description="Helical" evidence="6">
    <location>
        <begin position="266"/>
        <end position="287"/>
    </location>
</feature>
<dbReference type="GO" id="GO:0005886">
    <property type="term" value="C:plasma membrane"/>
    <property type="evidence" value="ECO:0007669"/>
    <property type="project" value="TreeGrafter"/>
</dbReference>
<feature type="compositionally biased region" description="Basic and acidic residues" evidence="5">
    <location>
        <begin position="607"/>
        <end position="621"/>
    </location>
</feature>
<keyword evidence="4 6" id="KW-0472">Membrane</keyword>
<dbReference type="Gene3D" id="1.20.1250.20">
    <property type="entry name" value="MFS general substrate transporter like domains"/>
    <property type="match status" value="2"/>
</dbReference>
<dbReference type="InterPro" id="IPR020846">
    <property type="entry name" value="MFS_dom"/>
</dbReference>
<organism evidence="8 9">
    <name type="scientific">Coniophora puteana (strain RWD-64-598)</name>
    <name type="common">Brown rot fungus</name>
    <dbReference type="NCBI Taxonomy" id="741705"/>
    <lineage>
        <taxon>Eukaryota</taxon>
        <taxon>Fungi</taxon>
        <taxon>Dikarya</taxon>
        <taxon>Basidiomycota</taxon>
        <taxon>Agaricomycotina</taxon>
        <taxon>Agaricomycetes</taxon>
        <taxon>Agaricomycetidae</taxon>
        <taxon>Boletales</taxon>
        <taxon>Coniophorineae</taxon>
        <taxon>Coniophoraceae</taxon>
        <taxon>Coniophora</taxon>
    </lineage>
</organism>
<dbReference type="GeneID" id="19199807"/>
<sequence>MSSGSGWTSRLSLQRYDELSPEEQVKKAQHRAERKHGLKLVIALLLPVFLETLDYTFISTAQIHVASTFNDIPWQSWIGTSYLLTAWITVPLWTTLVVVFGRYPALMLSLIVFGVGSTISAAAFGMTQVNIGRAVAGIGGSGILMSYRIIVADQGEAMHQSAIVIMYGLAFGVGPVASGFLVDLNFRWIFGFNLPFVAVSIVLAFFFVRNVAKGSDLPRSTLERMSFPQKLMIFDWGGAILAFCAGILLLLALAWGPLDGFVTGRFFGTLAGSIVVFAAFMGWELFLTSRRGTDSPLSFVMRIFPLEVFKDITVVGMELANFVSGMSLYTLFFFIVIYGVLGQSKSLSKVNIELLFYVPGMMGGHMIERVLQIRKAQPRVAVRFGLINTVVAYIIMAIGMQSDSSGMQAASLVLFGLGGALTIGPCMAMLKAVEPDMQQRVAPLMPLFRSLGGFVGLAQSFVIMNAKANSDIKYNAYDNPSLNSTVTDELKRFAQLGGVDSLDTFFALAPEIHDIVESSYRTGIHWCFWALLPYAAIALAVSFFLGKVPPPEEASSTELLSGKTQNVNESTSTLPAQQNSPYGQQSGYAQAPIPASPQRPAGASLTPHDRDYSETQEHEWENSGSAYQGAGGIGGGAPYEDPYARNPFHDPKYHHQNQGFEEMRV</sequence>
<dbReference type="EMBL" id="JH711578">
    <property type="protein sequence ID" value="EIW81200.1"/>
    <property type="molecule type" value="Genomic_DNA"/>
</dbReference>